<proteinExistence type="predicted"/>
<dbReference type="EMBL" id="BLKC01000019">
    <property type="protein sequence ID" value="GFF32565.1"/>
    <property type="molecule type" value="Genomic_DNA"/>
</dbReference>
<name>A0A8H3RNZ0_9EURO</name>
<comment type="caution">
    <text evidence="2">The sequence shown here is derived from an EMBL/GenBank/DDBJ whole genome shotgun (WGS) entry which is preliminary data.</text>
</comment>
<dbReference type="AlphaFoldDB" id="A0A8H3RNZ0"/>
<accession>A0A8H3RNZ0</accession>
<evidence type="ECO:0000313" key="2">
    <source>
        <dbReference type="EMBL" id="GFF32565.1"/>
    </source>
</evidence>
<keyword evidence="1" id="KW-0732">Signal</keyword>
<feature type="chain" id="PRO_5034722759" evidence="1">
    <location>
        <begin position="22"/>
        <end position="216"/>
    </location>
</feature>
<sequence length="216" mass="22631">MRSMYALSLLVPLACFKLSLAEFVLTMPWVGFAYSGNYWQDYEGRVISENGDTVTYAINCPPASDETACIRFHPDATFIAAPSSYGFIMSNYWDYTSTGCTFTGSPTPTTATCSYSQSYHIRSHTVTRDGTYVLPGTEVREILSATLTVAGTGHFPTGTAATATAATTNKITGSTTGATVAGTSATSTKASGNVASRTVAPMMLVGAVVAGMVAQA</sequence>
<gene>
    <name evidence="2" type="ORF">IFM46972_03591</name>
</gene>
<reference evidence="2 3" key="1">
    <citation type="submission" date="2020-01" db="EMBL/GenBank/DDBJ databases">
        <title>Draft genome sequence of Aspergillus udagawae IFM 46972.</title>
        <authorList>
            <person name="Takahashi H."/>
            <person name="Yaguchi T."/>
        </authorList>
    </citation>
    <scope>NUCLEOTIDE SEQUENCE [LARGE SCALE GENOMIC DNA]</scope>
    <source>
        <strain evidence="2 3">IFM 46972</strain>
    </source>
</reference>
<dbReference type="Proteomes" id="UP000465221">
    <property type="component" value="Unassembled WGS sequence"/>
</dbReference>
<evidence type="ECO:0000256" key="1">
    <source>
        <dbReference type="SAM" id="SignalP"/>
    </source>
</evidence>
<feature type="signal peptide" evidence="1">
    <location>
        <begin position="1"/>
        <end position="21"/>
    </location>
</feature>
<organism evidence="2 3">
    <name type="scientific">Aspergillus udagawae</name>
    <dbReference type="NCBI Taxonomy" id="91492"/>
    <lineage>
        <taxon>Eukaryota</taxon>
        <taxon>Fungi</taxon>
        <taxon>Dikarya</taxon>
        <taxon>Ascomycota</taxon>
        <taxon>Pezizomycotina</taxon>
        <taxon>Eurotiomycetes</taxon>
        <taxon>Eurotiomycetidae</taxon>
        <taxon>Eurotiales</taxon>
        <taxon>Aspergillaceae</taxon>
        <taxon>Aspergillus</taxon>
        <taxon>Aspergillus subgen. Fumigati</taxon>
    </lineage>
</organism>
<evidence type="ECO:0000313" key="3">
    <source>
        <dbReference type="Proteomes" id="UP000465221"/>
    </source>
</evidence>
<protein>
    <submittedName>
        <fullName evidence="2">Uncharacterized protein</fullName>
    </submittedName>
</protein>